<dbReference type="STRING" id="980251.GCA_001642875_00459"/>
<dbReference type="InterPro" id="IPR036412">
    <property type="entry name" value="HAD-like_sf"/>
</dbReference>
<gene>
    <name evidence="5" type="ORF">MFFC18_14860</name>
</gene>
<dbReference type="RefSeq" id="WP_084416931.1">
    <property type="nucleotide sequence ID" value="NZ_CP042912.1"/>
</dbReference>
<dbReference type="InterPro" id="IPR006328">
    <property type="entry name" value="2-HAD"/>
</dbReference>
<dbReference type="Proteomes" id="UP000322214">
    <property type="component" value="Chromosome"/>
</dbReference>
<proteinExistence type="inferred from homology"/>
<dbReference type="InterPro" id="IPR013766">
    <property type="entry name" value="Thioredoxin_domain"/>
</dbReference>
<feature type="domain" description="Thioredoxin" evidence="4">
    <location>
        <begin position="322"/>
        <end position="494"/>
    </location>
</feature>
<dbReference type="CDD" id="cd02588">
    <property type="entry name" value="HAD_L2-DEX"/>
    <property type="match status" value="1"/>
</dbReference>
<dbReference type="PANTHER" id="PTHR43316">
    <property type="entry name" value="HYDROLASE, HALOACID DELAHOGENASE-RELATED"/>
    <property type="match status" value="1"/>
</dbReference>
<evidence type="ECO:0000256" key="2">
    <source>
        <dbReference type="ARBA" id="ARBA00022801"/>
    </source>
</evidence>
<feature type="signal peptide" evidence="3">
    <location>
        <begin position="1"/>
        <end position="24"/>
    </location>
</feature>
<feature type="chain" id="PRO_5022671380" evidence="3">
    <location>
        <begin position="25"/>
        <end position="494"/>
    </location>
</feature>
<evidence type="ECO:0000256" key="3">
    <source>
        <dbReference type="SAM" id="SignalP"/>
    </source>
</evidence>
<dbReference type="NCBIfam" id="TIGR01428">
    <property type="entry name" value="HAD_type_II"/>
    <property type="match status" value="1"/>
</dbReference>
<reference evidence="5 6" key="1">
    <citation type="submission" date="2019-08" db="EMBL/GenBank/DDBJ databases">
        <title>Deep-cultivation of Planctomycetes and their phenomic and genomic characterization uncovers novel biology.</title>
        <authorList>
            <person name="Wiegand S."/>
            <person name="Jogler M."/>
            <person name="Boedeker C."/>
            <person name="Pinto D."/>
            <person name="Vollmers J."/>
            <person name="Rivas-Marin E."/>
            <person name="Kohn T."/>
            <person name="Peeters S.H."/>
            <person name="Heuer A."/>
            <person name="Rast P."/>
            <person name="Oberbeckmann S."/>
            <person name="Bunk B."/>
            <person name="Jeske O."/>
            <person name="Meyerdierks A."/>
            <person name="Storesund J.E."/>
            <person name="Kallscheuer N."/>
            <person name="Luecker S."/>
            <person name="Lage O.M."/>
            <person name="Pohl T."/>
            <person name="Merkel B.J."/>
            <person name="Hornburger P."/>
            <person name="Mueller R.-W."/>
            <person name="Bruemmer F."/>
            <person name="Labrenz M."/>
            <person name="Spormann A.M."/>
            <person name="Op den Camp H."/>
            <person name="Overmann J."/>
            <person name="Amann R."/>
            <person name="Jetten M.S.M."/>
            <person name="Mascher T."/>
            <person name="Medema M.H."/>
            <person name="Devos D.P."/>
            <person name="Kaster A.-K."/>
            <person name="Ovreas L."/>
            <person name="Rohde M."/>
            <person name="Galperin M.Y."/>
            <person name="Jogler C."/>
        </authorList>
    </citation>
    <scope>NUCLEOTIDE SEQUENCE [LARGE SCALE GENOMIC DNA]</scope>
    <source>
        <strain evidence="5 6">FC18</strain>
    </source>
</reference>
<name>A0A5B9P5F8_9BACT</name>
<dbReference type="Pfam" id="PF00578">
    <property type="entry name" value="AhpC-TSA"/>
    <property type="match status" value="1"/>
</dbReference>
<organism evidence="5 6">
    <name type="scientific">Mariniblastus fucicola</name>
    <dbReference type="NCBI Taxonomy" id="980251"/>
    <lineage>
        <taxon>Bacteria</taxon>
        <taxon>Pseudomonadati</taxon>
        <taxon>Planctomycetota</taxon>
        <taxon>Planctomycetia</taxon>
        <taxon>Pirellulales</taxon>
        <taxon>Pirellulaceae</taxon>
        <taxon>Mariniblastus</taxon>
    </lineage>
</organism>
<dbReference type="SUPFAM" id="SSF56784">
    <property type="entry name" value="HAD-like"/>
    <property type="match status" value="1"/>
</dbReference>
<sequence length="494" mass="53902" precursor="true">MRNLRLTLAWAAALLVAVSPLVNAQTTSEKNLKSDKKAAMSKETLPRPKVIIFDVNETLLDLAPLKSSVGKALNGREDLLPLWFSTMVHYSLVETLSDDYHSFGEIGTAALMMVAETQGIELSYDDAKTAIVTPLRSLPPHADVIEALKALKADGYKIVSLTNSSSVGVETQFKNAGLTEFFEKRYSVDSVKKFKPHPETYKMALADLGVKPEEALMVAAHAWDIAGADNVGLQTAFVARPGKTLYPNADKPDYVVNDLSELVKHLAATKTAQADTESDKTLAEQLAAQAAKSAKRFPESVRKVYAEGIETVRATQIEESAKQVGDAAIDAELTNWNGETVKLSELWSEGPVVLMWYRGGWCPYCNIQLRAMQQNLDKIENAGARLVVLTPELPEKAKETAATNNLDIVALHDNGSAVARKYGILFKLPAAIVPSYRDKLKLPEYNGNDAMELPLSATYVIDKSGTITYAFLDADYKKRAEPADVIEAVKAAAK</sequence>
<accession>A0A5B9P5F8</accession>
<dbReference type="InterPro" id="IPR036249">
    <property type="entry name" value="Thioredoxin-like_sf"/>
</dbReference>
<keyword evidence="6" id="KW-1185">Reference proteome</keyword>
<keyword evidence="2 5" id="KW-0378">Hydrolase</keyword>
<dbReference type="SFLD" id="SFLDS00003">
    <property type="entry name" value="Haloacid_Dehalogenase"/>
    <property type="match status" value="1"/>
</dbReference>
<dbReference type="EC" id="3.8.1.2" evidence="5"/>
<dbReference type="Gene3D" id="3.40.50.1000">
    <property type="entry name" value="HAD superfamily/HAD-like"/>
    <property type="match status" value="1"/>
</dbReference>
<comment type="similarity">
    <text evidence="1">Belongs to the HAD-like hydrolase superfamily. S-2-haloalkanoic acid dehalogenase family.</text>
</comment>
<dbReference type="CDD" id="cd02970">
    <property type="entry name" value="PRX_like2"/>
    <property type="match status" value="1"/>
</dbReference>
<keyword evidence="3" id="KW-0732">Signal</keyword>
<dbReference type="AlphaFoldDB" id="A0A5B9P5F8"/>
<evidence type="ECO:0000256" key="1">
    <source>
        <dbReference type="ARBA" id="ARBA00008106"/>
    </source>
</evidence>
<dbReference type="Gene3D" id="3.40.30.10">
    <property type="entry name" value="Glutaredoxin"/>
    <property type="match status" value="1"/>
</dbReference>
<dbReference type="InterPro" id="IPR006439">
    <property type="entry name" value="HAD-SF_hydro_IA"/>
</dbReference>
<dbReference type="PANTHER" id="PTHR43316:SF3">
    <property type="entry name" value="HALOACID DEHALOGENASE, TYPE II (AFU_ORTHOLOGUE AFUA_2G07750)-RELATED"/>
    <property type="match status" value="1"/>
</dbReference>
<dbReference type="InterPro" id="IPR023214">
    <property type="entry name" value="HAD_sf"/>
</dbReference>
<dbReference type="GO" id="GO:0018784">
    <property type="term" value="F:(S)-2-haloacid dehalogenase activity"/>
    <property type="evidence" value="ECO:0007669"/>
    <property type="project" value="UniProtKB-EC"/>
</dbReference>
<dbReference type="NCBIfam" id="TIGR01493">
    <property type="entry name" value="HAD-SF-IA-v2"/>
    <property type="match status" value="1"/>
</dbReference>
<dbReference type="OrthoDB" id="264363at2"/>
<dbReference type="GO" id="GO:0016491">
    <property type="term" value="F:oxidoreductase activity"/>
    <property type="evidence" value="ECO:0007669"/>
    <property type="project" value="InterPro"/>
</dbReference>
<dbReference type="Pfam" id="PF00702">
    <property type="entry name" value="Hydrolase"/>
    <property type="match status" value="1"/>
</dbReference>
<evidence type="ECO:0000259" key="4">
    <source>
        <dbReference type="PROSITE" id="PS51352"/>
    </source>
</evidence>
<evidence type="ECO:0000313" key="5">
    <source>
        <dbReference type="EMBL" id="QEG21628.1"/>
    </source>
</evidence>
<protein>
    <submittedName>
        <fullName evidence="5">(S)-2-haloacid dehalogenase</fullName>
        <ecNumber evidence="5">3.8.1.2</ecNumber>
    </submittedName>
</protein>
<dbReference type="Gene3D" id="1.10.150.240">
    <property type="entry name" value="Putative phosphatase, domain 2"/>
    <property type="match status" value="1"/>
</dbReference>
<dbReference type="PRINTS" id="PR00413">
    <property type="entry name" value="HADHALOGNASE"/>
</dbReference>
<dbReference type="InterPro" id="IPR000866">
    <property type="entry name" value="AhpC/TSA"/>
</dbReference>
<dbReference type="InterPro" id="IPR023198">
    <property type="entry name" value="PGP-like_dom2"/>
</dbReference>
<dbReference type="SUPFAM" id="SSF52833">
    <property type="entry name" value="Thioredoxin-like"/>
    <property type="match status" value="1"/>
</dbReference>
<dbReference type="EMBL" id="CP042912">
    <property type="protein sequence ID" value="QEG21628.1"/>
    <property type="molecule type" value="Genomic_DNA"/>
</dbReference>
<dbReference type="KEGG" id="mff:MFFC18_14860"/>
<dbReference type="InterPro" id="IPR051540">
    <property type="entry name" value="S-2-haloacid_dehalogenase"/>
</dbReference>
<evidence type="ECO:0000313" key="6">
    <source>
        <dbReference type="Proteomes" id="UP000322214"/>
    </source>
</evidence>
<dbReference type="NCBIfam" id="TIGR01509">
    <property type="entry name" value="HAD-SF-IA-v3"/>
    <property type="match status" value="1"/>
</dbReference>
<dbReference type="GO" id="GO:0016209">
    <property type="term" value="F:antioxidant activity"/>
    <property type="evidence" value="ECO:0007669"/>
    <property type="project" value="InterPro"/>
</dbReference>
<dbReference type="SFLD" id="SFLDG01129">
    <property type="entry name" value="C1.5:_HAD__Beta-PGM__Phosphata"/>
    <property type="match status" value="1"/>
</dbReference>
<dbReference type="PROSITE" id="PS51352">
    <property type="entry name" value="THIOREDOXIN_2"/>
    <property type="match status" value="1"/>
</dbReference>